<keyword evidence="9" id="KW-1185">Reference proteome</keyword>
<gene>
    <name evidence="8" type="ORF">BTW07_00070</name>
</gene>
<dbReference type="Proteomes" id="UP000186878">
    <property type="component" value="Unassembled WGS sequence"/>
</dbReference>
<dbReference type="Pfam" id="PF03279">
    <property type="entry name" value="Lip_A_acyltrans"/>
    <property type="match status" value="1"/>
</dbReference>
<dbReference type="AlphaFoldDB" id="A0A1Q8SX62"/>
<keyword evidence="7" id="KW-1133">Transmembrane helix</keyword>
<keyword evidence="5 7" id="KW-0472">Membrane</keyword>
<dbReference type="GO" id="GO:0005886">
    <property type="term" value="C:plasma membrane"/>
    <property type="evidence" value="ECO:0007669"/>
    <property type="project" value="UniProtKB-SubCell"/>
</dbReference>
<accession>A0A1Q8SX62</accession>
<evidence type="ECO:0000313" key="8">
    <source>
        <dbReference type="EMBL" id="OLO05942.1"/>
    </source>
</evidence>
<keyword evidence="6" id="KW-0012">Acyltransferase</keyword>
<protein>
    <submittedName>
        <fullName evidence="8">Glycosyl transferase</fullName>
    </submittedName>
</protein>
<dbReference type="InterPro" id="IPR004960">
    <property type="entry name" value="LipA_acyltrans"/>
</dbReference>
<keyword evidence="7" id="KW-0812">Transmembrane</keyword>
<comment type="subcellular location">
    <subcellularLocation>
        <location evidence="1">Cell inner membrane</location>
    </subcellularLocation>
</comment>
<dbReference type="PANTHER" id="PTHR30606:SF9">
    <property type="entry name" value="LIPID A BIOSYNTHESIS LAUROYLTRANSFERASE"/>
    <property type="match status" value="1"/>
</dbReference>
<evidence type="ECO:0000256" key="4">
    <source>
        <dbReference type="ARBA" id="ARBA00022679"/>
    </source>
</evidence>
<keyword evidence="2" id="KW-1003">Cell membrane</keyword>
<dbReference type="PANTHER" id="PTHR30606">
    <property type="entry name" value="LIPID A BIOSYNTHESIS LAUROYL ACYLTRANSFERASE"/>
    <property type="match status" value="1"/>
</dbReference>
<dbReference type="GO" id="GO:0009247">
    <property type="term" value="P:glycolipid biosynthetic process"/>
    <property type="evidence" value="ECO:0007669"/>
    <property type="project" value="UniProtKB-ARBA"/>
</dbReference>
<keyword evidence="3" id="KW-0997">Cell inner membrane</keyword>
<evidence type="ECO:0000313" key="9">
    <source>
        <dbReference type="Proteomes" id="UP000186878"/>
    </source>
</evidence>
<dbReference type="STRING" id="404433.BTW07_00070"/>
<evidence type="ECO:0000256" key="1">
    <source>
        <dbReference type="ARBA" id="ARBA00004533"/>
    </source>
</evidence>
<keyword evidence="4 8" id="KW-0808">Transferase</keyword>
<dbReference type="EMBL" id="MSDO01000001">
    <property type="protein sequence ID" value="OLO05942.1"/>
    <property type="molecule type" value="Genomic_DNA"/>
</dbReference>
<feature type="transmembrane region" description="Helical" evidence="7">
    <location>
        <begin position="33"/>
        <end position="51"/>
    </location>
</feature>
<organism evidence="8 9">
    <name type="scientific">Salinicola socius</name>
    <dbReference type="NCBI Taxonomy" id="404433"/>
    <lineage>
        <taxon>Bacteria</taxon>
        <taxon>Pseudomonadati</taxon>
        <taxon>Pseudomonadota</taxon>
        <taxon>Gammaproteobacteria</taxon>
        <taxon>Oceanospirillales</taxon>
        <taxon>Halomonadaceae</taxon>
        <taxon>Salinicola</taxon>
    </lineage>
</organism>
<reference evidence="8 9" key="1">
    <citation type="submission" date="2016-12" db="EMBL/GenBank/DDBJ databases">
        <title>Draft genome sequences of strains Salinicola socius SMB35, Salinicola sp. MH3R3-1 and Chromohalobacter sp. SMB17 from the Verkhnekamsk potash mining region of Russia.</title>
        <authorList>
            <person name="Mavrodi D.V."/>
            <person name="Olsson B.E."/>
            <person name="Korsakova E.S."/>
            <person name="Pyankova A."/>
            <person name="Mavrodi O.V."/>
            <person name="Plotnikova E.G."/>
        </authorList>
    </citation>
    <scope>NUCLEOTIDE SEQUENCE [LARGE SCALE GENOMIC DNA]</scope>
    <source>
        <strain evidence="8 9">SMB35</strain>
    </source>
</reference>
<sequence length="337" mass="38915">MTPVSSNPNHWSRIRETGTARGVRTMVWIRRKLGRLPFQIMLTLVIVYYYIAHGLHRRASHTYLTRLWQHRHGHAPGHLTWLSLRHFRSFGQSLMDKIDAWSGIPPALSFEGDTRERFRQAVVGGRGGIMLVSHVGNMEICTAMSDMQDDFQATLLMHTRNAKQFDEVLARSTHRENPPEIIEVSEITPSTAMQLGRRIAEGGFVVIAADRVPISDSGRARTLPFLDHPARFPEGPFWLAGLLRCPIYTIGCFREATSYRIDFDHFDDTSELSRRDRAAWIDSAMHRYVDWLTRQCEKTPLQWFNFFPFWLDCDDAHADADRDQQRENAPEDRHSAT</sequence>
<comment type="caution">
    <text evidence="8">The sequence shown here is derived from an EMBL/GenBank/DDBJ whole genome shotgun (WGS) entry which is preliminary data.</text>
</comment>
<dbReference type="CDD" id="cd07984">
    <property type="entry name" value="LPLAT_LABLAT-like"/>
    <property type="match status" value="1"/>
</dbReference>
<dbReference type="RefSeq" id="WP_075568114.1">
    <property type="nucleotide sequence ID" value="NZ_MSDO01000001.1"/>
</dbReference>
<evidence type="ECO:0000256" key="3">
    <source>
        <dbReference type="ARBA" id="ARBA00022519"/>
    </source>
</evidence>
<name>A0A1Q8SX62_9GAMM</name>
<evidence type="ECO:0000256" key="7">
    <source>
        <dbReference type="SAM" id="Phobius"/>
    </source>
</evidence>
<proteinExistence type="predicted"/>
<evidence type="ECO:0000256" key="5">
    <source>
        <dbReference type="ARBA" id="ARBA00023136"/>
    </source>
</evidence>
<dbReference type="GO" id="GO:0016746">
    <property type="term" value="F:acyltransferase activity"/>
    <property type="evidence" value="ECO:0007669"/>
    <property type="project" value="UniProtKB-KW"/>
</dbReference>
<evidence type="ECO:0000256" key="6">
    <source>
        <dbReference type="ARBA" id="ARBA00023315"/>
    </source>
</evidence>
<evidence type="ECO:0000256" key="2">
    <source>
        <dbReference type="ARBA" id="ARBA00022475"/>
    </source>
</evidence>
<dbReference type="OrthoDB" id="9808633at2"/>